<proteinExistence type="predicted"/>
<evidence type="ECO:0000313" key="1">
    <source>
        <dbReference type="EMBL" id="KJF61509.1"/>
    </source>
</evidence>
<dbReference type="GeneID" id="24163580"/>
<dbReference type="EMBL" id="GG704916">
    <property type="protein sequence ID" value="KJF61509.1"/>
    <property type="molecule type" value="Genomic_DNA"/>
</dbReference>
<dbReference type="AlphaFoldDB" id="A0A0D8JWJ0"/>
<dbReference type="Proteomes" id="UP000001261">
    <property type="component" value="Unassembled WGS sequence"/>
</dbReference>
<dbReference type="InParanoid" id="A0A0D8JWJ0"/>
<gene>
    <name evidence="1" type="ORF">CIMG_11137</name>
</gene>
<name>A0A0D8JWJ0_COCIM</name>
<keyword evidence="2" id="KW-1185">Reference proteome</keyword>
<evidence type="ECO:0000313" key="2">
    <source>
        <dbReference type="Proteomes" id="UP000001261"/>
    </source>
</evidence>
<reference evidence="2" key="1">
    <citation type="journal article" date="2009" name="Genome Res.">
        <title>Comparative genomic analyses of the human fungal pathogens Coccidioides and their relatives.</title>
        <authorList>
            <person name="Sharpton T.J."/>
            <person name="Stajich J.E."/>
            <person name="Rounsley S.D."/>
            <person name="Gardner M.J."/>
            <person name="Wortman J.R."/>
            <person name="Jordar V.S."/>
            <person name="Maiti R."/>
            <person name="Kodira C.D."/>
            <person name="Neafsey D.E."/>
            <person name="Zeng Q."/>
            <person name="Hung C.-Y."/>
            <person name="McMahan C."/>
            <person name="Muszewska A."/>
            <person name="Grynberg M."/>
            <person name="Mandel M.A."/>
            <person name="Kellner E.M."/>
            <person name="Barker B.M."/>
            <person name="Galgiani J.N."/>
            <person name="Orbach M.J."/>
            <person name="Kirkland T.N."/>
            <person name="Cole G.T."/>
            <person name="Henn M.R."/>
            <person name="Birren B.W."/>
            <person name="Taylor J.W."/>
        </authorList>
    </citation>
    <scope>NUCLEOTIDE SEQUENCE [LARGE SCALE GENOMIC DNA]</scope>
    <source>
        <strain evidence="2">RS</strain>
    </source>
</reference>
<reference evidence="2" key="2">
    <citation type="journal article" date="2010" name="Genome Res.">
        <title>Population genomic sequencing of Coccidioides fungi reveals recent hybridization and transposon control.</title>
        <authorList>
            <person name="Neafsey D.E."/>
            <person name="Barker B.M."/>
            <person name="Sharpton T.J."/>
            <person name="Stajich J.E."/>
            <person name="Park D.J."/>
            <person name="Whiston E."/>
            <person name="Hung C.-Y."/>
            <person name="McMahan C."/>
            <person name="White J."/>
            <person name="Sykes S."/>
            <person name="Heiman D."/>
            <person name="Young S."/>
            <person name="Zeng Q."/>
            <person name="Abouelleil A."/>
            <person name="Aftuck L."/>
            <person name="Bessette D."/>
            <person name="Brown A."/>
            <person name="FitzGerald M."/>
            <person name="Lui A."/>
            <person name="Macdonald J.P."/>
            <person name="Priest M."/>
            <person name="Orbach M.J."/>
            <person name="Galgiani J.N."/>
            <person name="Kirkland T.N."/>
            <person name="Cole G.T."/>
            <person name="Birren B.W."/>
            <person name="Henn M.R."/>
            <person name="Taylor J.W."/>
            <person name="Rounsley S.D."/>
        </authorList>
    </citation>
    <scope>GENOME REANNOTATION</scope>
    <source>
        <strain evidence="2">RS</strain>
    </source>
</reference>
<dbReference type="RefSeq" id="XP_012213675.1">
    <property type="nucleotide sequence ID" value="XM_012358252.1"/>
</dbReference>
<accession>A0A0D8JWJ0</accession>
<dbReference type="KEGG" id="cim:CIMG_11137"/>
<organism evidence="1 2">
    <name type="scientific">Coccidioides immitis (strain RS)</name>
    <name type="common">Valley fever fungus</name>
    <dbReference type="NCBI Taxonomy" id="246410"/>
    <lineage>
        <taxon>Eukaryota</taxon>
        <taxon>Fungi</taxon>
        <taxon>Dikarya</taxon>
        <taxon>Ascomycota</taxon>
        <taxon>Pezizomycotina</taxon>
        <taxon>Eurotiomycetes</taxon>
        <taxon>Eurotiomycetidae</taxon>
        <taxon>Onygenales</taxon>
        <taxon>Onygenaceae</taxon>
        <taxon>Coccidioides</taxon>
    </lineage>
</organism>
<sequence>MVYLVGAVERFHTRKFELKVQAHHREMRVNPRSYRLAIPVGILVFDLLLMGNDRTSLRVKLALGSLRVRIWAQVVQPLDLEAGDPCFEYFRYGIYLLRIVGSNTRHHKN</sequence>
<dbReference type="VEuPathDB" id="FungiDB:CIMG_11137"/>
<protein>
    <submittedName>
        <fullName evidence="1">Uncharacterized protein</fullName>
    </submittedName>
</protein>